<keyword evidence="1" id="KW-0436">Ligase</keyword>
<organism evidence="1 2">
    <name type="scientific">Candidatus Nealsonbacteria bacterium CG08_land_8_20_14_0_20_38_20</name>
    <dbReference type="NCBI Taxonomy" id="1974705"/>
    <lineage>
        <taxon>Bacteria</taxon>
        <taxon>Candidatus Nealsoniibacteriota</taxon>
    </lineage>
</organism>
<name>A0A2H0YLU7_9BACT</name>
<dbReference type="GO" id="GO:0016874">
    <property type="term" value="F:ligase activity"/>
    <property type="evidence" value="ECO:0007669"/>
    <property type="project" value="UniProtKB-KW"/>
</dbReference>
<comment type="caution">
    <text evidence="1">The sequence shown here is derived from an EMBL/GenBank/DDBJ whole genome shotgun (WGS) entry which is preliminary data.</text>
</comment>
<gene>
    <name evidence="1" type="ORF">COT33_02095</name>
</gene>
<dbReference type="Proteomes" id="UP000230088">
    <property type="component" value="Unassembled WGS sequence"/>
</dbReference>
<reference evidence="2" key="1">
    <citation type="submission" date="2017-09" db="EMBL/GenBank/DDBJ databases">
        <title>Depth-based differentiation of microbial function through sediment-hosted aquifers and enrichment of novel symbionts in the deep terrestrial subsurface.</title>
        <authorList>
            <person name="Probst A.J."/>
            <person name="Ladd B."/>
            <person name="Jarett J.K."/>
            <person name="Geller-Mcgrath D.E."/>
            <person name="Sieber C.M.K."/>
            <person name="Emerson J.B."/>
            <person name="Anantharaman K."/>
            <person name="Thomas B.C."/>
            <person name="Malmstrom R."/>
            <person name="Stieglmeier M."/>
            <person name="Klingl A."/>
            <person name="Woyke T."/>
            <person name="Ryan C.M."/>
            <person name="Banfield J.F."/>
        </authorList>
    </citation>
    <scope>NUCLEOTIDE SEQUENCE [LARGE SCALE GENOMIC DNA]</scope>
</reference>
<accession>A0A2H0YLU7</accession>
<dbReference type="AlphaFoldDB" id="A0A2H0YLU7"/>
<sequence>MEILANPGKKLIVEIVHQRWMRLPIKTHFITVDDKMEDIIEKYVLPYLEKEDIVCFGDKIISILQKRIVYKSDLKVGFWARFLSKFAKKTPAGFSVGNPLKMQVAINLAGLPRTLFAGAIGVISKLFGISGNFYRVVGHQISHLDGFYGKAFPQYAEMGILGPVNCHLICDRLRDKYGFSFVIVDVNDLGGNVLGKSSDLKGKEKLLLKILKDNPAGQGRDQTPILILRKAISHLTNHFD</sequence>
<evidence type="ECO:0000313" key="2">
    <source>
        <dbReference type="Proteomes" id="UP000230088"/>
    </source>
</evidence>
<protein>
    <submittedName>
        <fullName evidence="1">F420-0--gamma-glutamyl ligase</fullName>
    </submittedName>
</protein>
<proteinExistence type="predicted"/>
<dbReference type="EMBL" id="PEYD01000039">
    <property type="protein sequence ID" value="PIS39430.1"/>
    <property type="molecule type" value="Genomic_DNA"/>
</dbReference>
<dbReference type="SUPFAM" id="SSF144010">
    <property type="entry name" value="CofE-like"/>
    <property type="match status" value="1"/>
</dbReference>
<evidence type="ECO:0000313" key="1">
    <source>
        <dbReference type="EMBL" id="PIS39430.1"/>
    </source>
</evidence>